<evidence type="ECO:0000313" key="3">
    <source>
        <dbReference type="EMBL" id="KAK8072924.1"/>
    </source>
</evidence>
<keyword evidence="4" id="KW-1185">Reference proteome</keyword>
<dbReference type="Proteomes" id="UP001446871">
    <property type="component" value="Unassembled WGS sequence"/>
</dbReference>
<evidence type="ECO:0000313" key="4">
    <source>
        <dbReference type="Proteomes" id="UP001446871"/>
    </source>
</evidence>
<evidence type="ECO:0000256" key="2">
    <source>
        <dbReference type="SAM" id="MobiDB-lite"/>
    </source>
</evidence>
<dbReference type="EMBL" id="JAQQWM010000003">
    <property type="protein sequence ID" value="KAK8072924.1"/>
    <property type="molecule type" value="Genomic_DNA"/>
</dbReference>
<comment type="caution">
    <text evidence="3">The sequence shown here is derived from an EMBL/GenBank/DDBJ whole genome shotgun (WGS) entry which is preliminary data.</text>
</comment>
<reference evidence="3 4" key="1">
    <citation type="submission" date="2023-01" db="EMBL/GenBank/DDBJ databases">
        <title>Analysis of 21 Apiospora genomes using comparative genomics revels a genus with tremendous synthesis potential of carbohydrate active enzymes and secondary metabolites.</title>
        <authorList>
            <person name="Sorensen T."/>
        </authorList>
    </citation>
    <scope>NUCLEOTIDE SEQUENCE [LARGE SCALE GENOMIC DNA]</scope>
    <source>
        <strain evidence="3 4">CBS 83171</strain>
    </source>
</reference>
<evidence type="ECO:0000256" key="1">
    <source>
        <dbReference type="ARBA" id="ARBA00022598"/>
    </source>
</evidence>
<name>A0ABR1VNU6_9PEZI</name>
<dbReference type="Gene3D" id="3.30.559.30">
    <property type="entry name" value="Nonribosomal peptide synthetase, condensation domain"/>
    <property type="match status" value="1"/>
</dbReference>
<organism evidence="3 4">
    <name type="scientific">Apiospora saccharicola</name>
    <dbReference type="NCBI Taxonomy" id="335842"/>
    <lineage>
        <taxon>Eukaryota</taxon>
        <taxon>Fungi</taxon>
        <taxon>Dikarya</taxon>
        <taxon>Ascomycota</taxon>
        <taxon>Pezizomycotina</taxon>
        <taxon>Sordariomycetes</taxon>
        <taxon>Xylariomycetidae</taxon>
        <taxon>Amphisphaeriales</taxon>
        <taxon>Apiosporaceae</taxon>
        <taxon>Apiospora</taxon>
    </lineage>
</organism>
<dbReference type="SUPFAM" id="SSF52777">
    <property type="entry name" value="CoA-dependent acyltransferases"/>
    <property type="match status" value="1"/>
</dbReference>
<sequence length="366" mass="39685">MRKTLEICLDRALVAMLPSFTRQQGVTMATFFQTVWGLVLQSTARSSSSSSSSSAGGRRGGSSATTTTAKTPLSPFFGYMTANRDAFPGAEDMVGPLTNMLLCRSDFDTSLRVGDLLKRRQAEYLDSLPQQFGLGPAVKEIMDGEDGETTWEGRLPNGLCNSVMSLQYVDMDTTSGHIPAEDKKKNNSPAAATKTTANSGKKRAQPAHGRTVIGHQTQNPRAVSPPLKEEEESNNNNNNHLTLQPLAYQDPNDYDISVGVQIMTARRSHNHQQHQQQVLGIKDADANNNNNSVQIKAQFVYWTDTISDGRAALIKRAFERCAAELVGCHYYGGSSNNNNGSCSAAAASSAGLRVWMLMRRVGMASA</sequence>
<accession>A0ABR1VNU6</accession>
<gene>
    <name evidence="3" type="ORF">PG996_006272</name>
</gene>
<proteinExistence type="predicted"/>
<feature type="region of interest" description="Disordered" evidence="2">
    <location>
        <begin position="46"/>
        <end position="69"/>
    </location>
</feature>
<feature type="region of interest" description="Disordered" evidence="2">
    <location>
        <begin position="174"/>
        <end position="239"/>
    </location>
</feature>
<feature type="compositionally biased region" description="Polar residues" evidence="2">
    <location>
        <begin position="187"/>
        <end position="199"/>
    </location>
</feature>
<dbReference type="PANTHER" id="PTHR45527">
    <property type="entry name" value="NONRIBOSOMAL PEPTIDE SYNTHETASE"/>
    <property type="match status" value="1"/>
</dbReference>
<dbReference type="PANTHER" id="PTHR45527:SF16">
    <property type="entry name" value="NONRIBOSOMAL PEPTIDE SYNTHASE ATNA-RELATED"/>
    <property type="match status" value="1"/>
</dbReference>
<protein>
    <submittedName>
        <fullName evidence="3">Uncharacterized protein</fullName>
    </submittedName>
</protein>
<keyword evidence="1" id="KW-0436">Ligase</keyword>